<dbReference type="VEuPathDB" id="PlasmoDB:PBANKA_1327080"/>
<gene>
    <name evidence="1" type="ORF">PBK173_000387800</name>
    <name evidence="5" type="ORF">PBNK65E_000376900</name>
    <name evidence="3" type="ORF">PBNK65NY_000376500</name>
    <name evidence="2" type="ORF">PBSP11A_000500800</name>
    <name evidence="4" type="ORF">PBSP11RLL_000377100</name>
</gene>
<dbReference type="Proteomes" id="UP000219974">
    <property type="component" value="Chromosome 13"/>
</dbReference>
<evidence type="ECO:0000313" key="1">
    <source>
        <dbReference type="EMBL" id="CXI94965.1"/>
    </source>
</evidence>
<dbReference type="EMBL" id="LT608277">
    <property type="protein sequence ID" value="SCM18344.1"/>
    <property type="molecule type" value="Genomic_DNA"/>
</dbReference>
<evidence type="ECO:0000313" key="3">
    <source>
        <dbReference type="EMBL" id="SCL97079.1"/>
    </source>
</evidence>
<reference evidence="1 6" key="1">
    <citation type="submission" date="2016-02" db="EMBL/GenBank/DDBJ databases">
        <authorList>
            <consortium name="Pathogen Informatics"/>
        </authorList>
    </citation>
    <scope>NUCLEOTIDE SEQUENCE [LARGE SCALE GENOMIC DNA]</scope>
    <source>
        <strain evidence="1 6">K173</strain>
        <strain evidence="3 10">NK65 ny</strain>
        <strain evidence="5 9">NK65e</strain>
        <strain evidence="2 7">SP11 Antwerpcl1</strain>
        <strain evidence="4 8">SP11 RLL</strain>
    </source>
</reference>
<dbReference type="Proteomes" id="UP000516480">
    <property type="component" value="Chromosome 13"/>
</dbReference>
<dbReference type="Proteomes" id="UP000069549">
    <property type="component" value="Chromosome 13"/>
</dbReference>
<evidence type="ECO:0000313" key="7">
    <source>
        <dbReference type="Proteomes" id="UP000219860"/>
    </source>
</evidence>
<evidence type="ECO:0000313" key="2">
    <source>
        <dbReference type="EMBL" id="SCL83603.1"/>
    </source>
</evidence>
<dbReference type="Proteomes" id="UP000219860">
    <property type="component" value="Unassembled WGS sequence"/>
</dbReference>
<accession>A0A0Y9ZH23</accession>
<dbReference type="EMBL" id="FMII01000132">
    <property type="protein sequence ID" value="SCL83603.1"/>
    <property type="molecule type" value="Genomic_DNA"/>
</dbReference>
<evidence type="ECO:0000313" key="10">
    <source>
        <dbReference type="Proteomes" id="UP000516480"/>
    </source>
</evidence>
<dbReference type="EMBL" id="LT608149">
    <property type="protein sequence ID" value="SCL97079.1"/>
    <property type="molecule type" value="Genomic_DNA"/>
</dbReference>
<dbReference type="AlphaFoldDB" id="A0A0Y9ZH23"/>
<evidence type="ECO:0000313" key="9">
    <source>
        <dbReference type="Proteomes" id="UP000220214"/>
    </source>
</evidence>
<dbReference type="EMBL" id="LT614639">
    <property type="protein sequence ID" value="SCN27773.1"/>
    <property type="molecule type" value="Genomic_DNA"/>
</dbReference>
<dbReference type="EMBL" id="LT160033">
    <property type="protein sequence ID" value="CXI94965.1"/>
    <property type="molecule type" value="Genomic_DNA"/>
</dbReference>
<organism evidence="1 6">
    <name type="scientific">Plasmodium berghei</name>
    <dbReference type="NCBI Taxonomy" id="5821"/>
    <lineage>
        <taxon>Eukaryota</taxon>
        <taxon>Sar</taxon>
        <taxon>Alveolata</taxon>
        <taxon>Apicomplexa</taxon>
        <taxon>Aconoidasida</taxon>
        <taxon>Haemosporida</taxon>
        <taxon>Plasmodiidae</taxon>
        <taxon>Plasmodium</taxon>
        <taxon>Plasmodium (Vinckeia)</taxon>
    </lineage>
</organism>
<dbReference type="OMA" id="HYTWLAL"/>
<evidence type="ECO:0000313" key="4">
    <source>
        <dbReference type="EMBL" id="SCM18344.1"/>
    </source>
</evidence>
<evidence type="ECO:0000313" key="6">
    <source>
        <dbReference type="Proteomes" id="UP000069549"/>
    </source>
</evidence>
<dbReference type="OrthoDB" id="391977at2759"/>
<proteinExistence type="predicted"/>
<evidence type="ECO:0000313" key="5">
    <source>
        <dbReference type="EMBL" id="SCN27773.1"/>
    </source>
</evidence>
<sequence>MIKKKNNKSLTHLACIALLVLPNFFIKNLSFDNVISLSFDKLKKKIYNKITSNHVLKNSDDDTDHYMNNNISL</sequence>
<dbReference type="Proteomes" id="UP000220214">
    <property type="component" value="Chromosome 13"/>
</dbReference>
<name>A0A0Y9ZH23_PLABE</name>
<evidence type="ECO:0000313" key="8">
    <source>
        <dbReference type="Proteomes" id="UP000219974"/>
    </source>
</evidence>
<protein>
    <submittedName>
        <fullName evidence="1">Uncharacterized protein</fullName>
    </submittedName>
</protein>